<dbReference type="Pfam" id="PF00078">
    <property type="entry name" value="RVT_1"/>
    <property type="match status" value="1"/>
</dbReference>
<organism evidence="2 3">
    <name type="scientific">Mucor saturninus</name>
    <dbReference type="NCBI Taxonomy" id="64648"/>
    <lineage>
        <taxon>Eukaryota</taxon>
        <taxon>Fungi</taxon>
        <taxon>Fungi incertae sedis</taxon>
        <taxon>Mucoromycota</taxon>
        <taxon>Mucoromycotina</taxon>
        <taxon>Mucoromycetes</taxon>
        <taxon>Mucorales</taxon>
        <taxon>Mucorineae</taxon>
        <taxon>Mucoraceae</taxon>
        <taxon>Mucor</taxon>
    </lineage>
</organism>
<accession>A0A8H7UUW0</accession>
<dbReference type="OrthoDB" id="2417874at2759"/>
<sequence length="582" mass="65244">MANARIITPGSPQAAVLLDQVKAYDRVHPDYLRKVLLRFGFPLTLVDCLATLFFGTEISTSINGWLGMPIPQSRCLRQGVSLGGGVVSSAVAPLVRPVWIDTPSSADLDFISASVVNPPQPVKLLSYADDLEVFLTNPDEWPVLILLLACYGRASNAKVNLSKTVLVSLSGVRHLAWADIAETEGVKWHDSSCSGAVRYLGYPLCHTSDQLDSFLDDVRIKIVRHSTILRQRNLALRGASLVVNSLFLSRLWHILRVVAVPTRWLDSVKALVHIHLQQLVLEHIYVKRLIYVPTTSDFSALKVNSCLPIIGKLLAKLPPLGLSQSWCARWFLHLPLQCVVTVGPAVNTWLPTLVPSSVALRYLVSDIYKWDHVHDVLVNSRVVTAPKVKESIPQGPGNSVTVSGVRPGELRWFWHPDREACESRPTVLKIVPARLLLRPALWRRFWSLNMSSKAFTPWWRLVQDCIGYRARLNRWSPSKYPCASCLICLVSSSEDLFHFVVGCFDKWRYWCNLISLLGIGDIFETEFDVWSGLVSLCDLKQKPLSADMLVIIGSGFSTLWKYHWRCVIDGDLWNSQAALNMV</sequence>
<proteinExistence type="predicted"/>
<feature type="domain" description="Reverse transcriptase" evidence="1">
    <location>
        <begin position="1"/>
        <end position="204"/>
    </location>
</feature>
<gene>
    <name evidence="2" type="ORF">INT47_002762</name>
</gene>
<dbReference type="PROSITE" id="PS50878">
    <property type="entry name" value="RT_POL"/>
    <property type="match status" value="1"/>
</dbReference>
<dbReference type="InterPro" id="IPR000477">
    <property type="entry name" value="RT_dom"/>
</dbReference>
<keyword evidence="3" id="KW-1185">Reference proteome</keyword>
<evidence type="ECO:0000259" key="1">
    <source>
        <dbReference type="PROSITE" id="PS50878"/>
    </source>
</evidence>
<dbReference type="EMBL" id="JAEPRD010000260">
    <property type="protein sequence ID" value="KAG2192923.1"/>
    <property type="molecule type" value="Genomic_DNA"/>
</dbReference>
<name>A0A8H7UUW0_9FUNG</name>
<dbReference type="AlphaFoldDB" id="A0A8H7UUW0"/>
<reference evidence="2" key="1">
    <citation type="submission" date="2020-12" db="EMBL/GenBank/DDBJ databases">
        <title>Metabolic potential, ecology and presence of endohyphal bacteria is reflected in genomic diversity of Mucoromycotina.</title>
        <authorList>
            <person name="Muszewska A."/>
            <person name="Okrasinska A."/>
            <person name="Steczkiewicz K."/>
            <person name="Drgas O."/>
            <person name="Orlowska M."/>
            <person name="Perlinska-Lenart U."/>
            <person name="Aleksandrzak-Piekarczyk T."/>
            <person name="Szatraj K."/>
            <person name="Zielenkiewicz U."/>
            <person name="Pilsyk S."/>
            <person name="Malc E."/>
            <person name="Mieczkowski P."/>
            <person name="Kruszewska J.S."/>
            <person name="Biernat P."/>
            <person name="Pawlowska J."/>
        </authorList>
    </citation>
    <scope>NUCLEOTIDE SEQUENCE</scope>
    <source>
        <strain evidence="2">WA0000017839</strain>
    </source>
</reference>
<evidence type="ECO:0000313" key="3">
    <source>
        <dbReference type="Proteomes" id="UP000603453"/>
    </source>
</evidence>
<dbReference type="Proteomes" id="UP000603453">
    <property type="component" value="Unassembled WGS sequence"/>
</dbReference>
<evidence type="ECO:0000313" key="2">
    <source>
        <dbReference type="EMBL" id="KAG2192923.1"/>
    </source>
</evidence>
<comment type="caution">
    <text evidence="2">The sequence shown here is derived from an EMBL/GenBank/DDBJ whole genome shotgun (WGS) entry which is preliminary data.</text>
</comment>
<protein>
    <recommendedName>
        <fullName evidence="1">Reverse transcriptase domain-containing protein</fullName>
    </recommendedName>
</protein>